<organism evidence="4 5">
    <name type="scientific">Chromohalobacter canadensis</name>
    <dbReference type="NCBI Taxonomy" id="141389"/>
    <lineage>
        <taxon>Bacteria</taxon>
        <taxon>Pseudomonadati</taxon>
        <taxon>Pseudomonadota</taxon>
        <taxon>Gammaproteobacteria</taxon>
        <taxon>Oceanospirillales</taxon>
        <taxon>Halomonadaceae</taxon>
        <taxon>Chromohalobacter</taxon>
    </lineage>
</organism>
<dbReference type="Proteomes" id="UP001321908">
    <property type="component" value="Chromosome"/>
</dbReference>
<evidence type="ECO:0000256" key="1">
    <source>
        <dbReference type="ARBA" id="ARBA00022723"/>
    </source>
</evidence>
<gene>
    <name evidence="4" type="ORF">SR908_08680</name>
</gene>
<dbReference type="RefSeq" id="WP_322527341.1">
    <property type="nucleotide sequence ID" value="NZ_CP140151.1"/>
</dbReference>
<dbReference type="InterPro" id="IPR008972">
    <property type="entry name" value="Cupredoxin"/>
</dbReference>
<evidence type="ECO:0000313" key="5">
    <source>
        <dbReference type="Proteomes" id="UP001321908"/>
    </source>
</evidence>
<evidence type="ECO:0008006" key="6">
    <source>
        <dbReference type="Google" id="ProtNLM"/>
    </source>
</evidence>
<dbReference type="SUPFAM" id="SSF49503">
    <property type="entry name" value="Cupredoxins"/>
    <property type="match status" value="1"/>
</dbReference>
<keyword evidence="2" id="KW-0186">Copper</keyword>
<evidence type="ECO:0000256" key="3">
    <source>
        <dbReference type="SAM" id="MobiDB-lite"/>
    </source>
</evidence>
<dbReference type="InterPro" id="IPR050845">
    <property type="entry name" value="Cu-binding_ET"/>
</dbReference>
<evidence type="ECO:0000256" key="2">
    <source>
        <dbReference type="ARBA" id="ARBA00023008"/>
    </source>
</evidence>
<dbReference type="PANTHER" id="PTHR38439:SF3">
    <property type="entry name" value="COPPER-RESISTANT CUPROPROTEIN COPI"/>
    <property type="match status" value="1"/>
</dbReference>
<keyword evidence="5" id="KW-1185">Reference proteome</keyword>
<dbReference type="PANTHER" id="PTHR38439">
    <property type="entry name" value="AURACYANIN-B"/>
    <property type="match status" value="1"/>
</dbReference>
<keyword evidence="1" id="KW-0479">Metal-binding</keyword>
<evidence type="ECO:0000313" key="4">
    <source>
        <dbReference type="EMBL" id="WQH07582.1"/>
    </source>
</evidence>
<protein>
    <recommendedName>
        <fullName evidence="6">Copper binding protein, plastocyanin/azurin family</fullName>
    </recommendedName>
</protein>
<dbReference type="EMBL" id="CP140151">
    <property type="protein sequence ID" value="WQH07582.1"/>
    <property type="molecule type" value="Genomic_DNA"/>
</dbReference>
<feature type="region of interest" description="Disordered" evidence="3">
    <location>
        <begin position="49"/>
        <end position="77"/>
    </location>
</feature>
<reference evidence="4 5" key="1">
    <citation type="submission" date="2023-11" db="EMBL/GenBank/DDBJ databases">
        <title>MicrobeMod: A computational toolkit for identifying prokaryotic methylation and restriction-modification with nanopore sequencing.</title>
        <authorList>
            <person name="Crits-Christoph A."/>
            <person name="Kang S.C."/>
            <person name="Lee H."/>
            <person name="Ostrov N."/>
        </authorList>
    </citation>
    <scope>NUCLEOTIDE SEQUENCE [LARGE SCALE GENOMIC DNA]</scope>
    <source>
        <strain evidence="4 5">ATCC 43984</strain>
    </source>
</reference>
<name>A0ABZ0Y890_9GAMM</name>
<proteinExistence type="predicted"/>
<dbReference type="Gene3D" id="2.60.40.420">
    <property type="entry name" value="Cupredoxins - blue copper proteins"/>
    <property type="match status" value="1"/>
</dbReference>
<sequence>MSISLLPDELVKKLLGGQQRITSIAHLIIRDPTGSIEHEFTIGDESAQEEHRDMMQEMSEGDGGHHMSEGGDGMASVTIEPGETKELVWTAPDSDKSLEYACNIPGHYESGMYGNVTVK</sequence>
<accession>A0ABZ0Y890</accession>